<organism evidence="1 2">
    <name type="scientific">Naumovozyma castellii</name>
    <name type="common">Yeast</name>
    <name type="synonym">Saccharomyces castellii</name>
    <dbReference type="NCBI Taxonomy" id="27288"/>
    <lineage>
        <taxon>Eukaryota</taxon>
        <taxon>Fungi</taxon>
        <taxon>Dikarya</taxon>
        <taxon>Ascomycota</taxon>
        <taxon>Saccharomycotina</taxon>
        <taxon>Saccharomycetes</taxon>
        <taxon>Saccharomycetales</taxon>
        <taxon>Saccharomycetaceae</taxon>
        <taxon>Naumovozyma</taxon>
    </lineage>
</organism>
<keyword evidence="2" id="KW-1185">Reference proteome</keyword>
<protein>
    <submittedName>
        <fullName evidence="1">Uncharacterized protein</fullName>
    </submittedName>
</protein>
<dbReference type="GeneID" id="96901798"/>
<sequence>MSLIIVPCHSIWKQDFVNLEQGPNVGLHSEQWFLAPFQHEGNDHLAFIKHGLYAIRLFLEQYDISTVIFSGSQTKFIAGPISEAQSYYFLMEKLIRLHLKRQLPSLPDHAIESCLKDIELLMEEKGLSLSELFSSRNITTEEFALDSFDNLLYSILRYEQIKGKYPEKIKIVGFGFKKERFIGYHAKAIDFPKNAIEYLSVDPEPVDYDDKKLKDYFNELNKLEKKNALYLFSEDWYGVKFRLFPKKQSRNPFIRIPHYKFLQKECFNPAKLGYREDEQYFKDHIEGAMPWSVNK</sequence>
<evidence type="ECO:0000313" key="1">
    <source>
        <dbReference type="EMBL" id="CCC68236.1"/>
    </source>
</evidence>
<dbReference type="PANTHER" id="PTHR28110:SF1">
    <property type="entry name" value="TRANSMEMBRANE PROTEIN"/>
    <property type="match status" value="1"/>
</dbReference>
<dbReference type="KEGG" id="ncs:NCAS_0B01520"/>
<dbReference type="InParanoid" id="G0VBB2"/>
<evidence type="ECO:0000313" key="2">
    <source>
        <dbReference type="Proteomes" id="UP000001640"/>
    </source>
</evidence>
<gene>
    <name evidence="1" type="primary">NCAS0B01520</name>
    <name evidence="1" type="ordered locus">NCAS_0B01520</name>
</gene>
<dbReference type="OrthoDB" id="4347at2759"/>
<dbReference type="OMA" id="DLYGCHG"/>
<dbReference type="EMBL" id="HE576753">
    <property type="protein sequence ID" value="CCC68236.1"/>
    <property type="molecule type" value="Genomic_DNA"/>
</dbReference>
<dbReference type="PANTHER" id="PTHR28110">
    <property type="entry name" value="TRANSMEMBRANE PROTEIN"/>
    <property type="match status" value="1"/>
</dbReference>
<proteinExistence type="predicted"/>
<dbReference type="RefSeq" id="XP_003674612.1">
    <property type="nucleotide sequence ID" value="XM_003674564.1"/>
</dbReference>
<accession>G0VBB2</accession>
<name>G0VBB2_NAUCA</name>
<dbReference type="Proteomes" id="UP000001640">
    <property type="component" value="Chromosome 2"/>
</dbReference>
<dbReference type="GO" id="GO:0005737">
    <property type="term" value="C:cytoplasm"/>
    <property type="evidence" value="ECO:0007669"/>
    <property type="project" value="TreeGrafter"/>
</dbReference>
<dbReference type="HOGENOM" id="CLU_048479_1_1_1"/>
<reference evidence="1 2" key="1">
    <citation type="journal article" date="2011" name="Proc. Natl. Acad. Sci. U.S.A.">
        <title>Evolutionary erosion of yeast sex chromosomes by mating-type switching accidents.</title>
        <authorList>
            <person name="Gordon J.L."/>
            <person name="Armisen D."/>
            <person name="Proux-Wera E."/>
            <person name="Oheigeartaigh S.S."/>
            <person name="Byrne K.P."/>
            <person name="Wolfe K.H."/>
        </authorList>
    </citation>
    <scope>NUCLEOTIDE SEQUENCE [LARGE SCALE GENOMIC DNA]</scope>
    <source>
        <strain evidence="2">ATCC 76901 / BCRC 22586 / CBS 4309 / NBRC 1992 / NRRL Y-12630</strain>
    </source>
</reference>
<dbReference type="AlphaFoldDB" id="G0VBB2"/>
<dbReference type="InterPro" id="IPR055323">
    <property type="entry name" value="C57A10.07/YOR238W"/>
</dbReference>
<dbReference type="FunCoup" id="G0VBB2">
    <property type="interactions" value="60"/>
</dbReference>
<dbReference type="eggNOG" id="KOG4533">
    <property type="taxonomic scope" value="Eukaryota"/>
</dbReference>
<reference key="2">
    <citation type="submission" date="2011-08" db="EMBL/GenBank/DDBJ databases">
        <title>Genome sequence of Naumovozyma castellii.</title>
        <authorList>
            <person name="Gordon J.L."/>
            <person name="Armisen D."/>
            <person name="Proux-Wera E."/>
            <person name="OhEigeartaigh S.S."/>
            <person name="Byrne K.P."/>
            <person name="Wolfe K.H."/>
        </authorList>
    </citation>
    <scope>NUCLEOTIDE SEQUENCE</scope>
    <source>
        <strain>Type strain:CBS 4309</strain>
    </source>
</reference>